<keyword evidence="2" id="KW-1185">Reference proteome</keyword>
<dbReference type="CDD" id="cd02440">
    <property type="entry name" value="AdoMet_MTases"/>
    <property type="match status" value="1"/>
</dbReference>
<dbReference type="Pfam" id="PF08242">
    <property type="entry name" value="Methyltransf_12"/>
    <property type="match status" value="1"/>
</dbReference>
<protein>
    <submittedName>
        <fullName evidence="3">Juvenile hormone acid O-methyltransferase-like isoform X2</fullName>
    </submittedName>
</protein>
<feature type="domain" description="Methyltransferase type 12" evidence="1">
    <location>
        <begin position="25"/>
        <end position="124"/>
    </location>
</feature>
<organism evidence="2 3">
    <name type="scientific">Temnothorax curvispinosus</name>
    <dbReference type="NCBI Taxonomy" id="300111"/>
    <lineage>
        <taxon>Eukaryota</taxon>
        <taxon>Metazoa</taxon>
        <taxon>Ecdysozoa</taxon>
        <taxon>Arthropoda</taxon>
        <taxon>Hexapoda</taxon>
        <taxon>Insecta</taxon>
        <taxon>Pterygota</taxon>
        <taxon>Neoptera</taxon>
        <taxon>Endopterygota</taxon>
        <taxon>Hymenoptera</taxon>
        <taxon>Apocrita</taxon>
        <taxon>Aculeata</taxon>
        <taxon>Formicoidea</taxon>
        <taxon>Formicidae</taxon>
        <taxon>Myrmicinae</taxon>
        <taxon>Temnothorax</taxon>
    </lineage>
</organism>
<dbReference type="RefSeq" id="XP_024878654.1">
    <property type="nucleotide sequence ID" value="XM_025022886.1"/>
</dbReference>
<evidence type="ECO:0000313" key="2">
    <source>
        <dbReference type="Proteomes" id="UP000504618"/>
    </source>
</evidence>
<dbReference type="GeneID" id="112459014"/>
<dbReference type="Gene3D" id="3.40.50.150">
    <property type="entry name" value="Vaccinia Virus protein VP39"/>
    <property type="match status" value="1"/>
</dbReference>
<proteinExistence type="predicted"/>
<dbReference type="InterPro" id="IPR029063">
    <property type="entry name" value="SAM-dependent_MTases_sf"/>
</dbReference>
<accession>A0A6J1Q8V0</accession>
<dbReference type="PANTHER" id="PTHR43861:SF1">
    <property type="entry name" value="TRANS-ACONITATE 2-METHYLTRANSFERASE"/>
    <property type="match status" value="1"/>
</dbReference>
<sequence>MQRQNVTYFVEEFECELKDTSGRCLNVGSGTGEITRKVLLPVLNRDAVMIGTDVSESMVEYANRIHGVDGVLEFETLDIQTRDLPEKYVAEFDHVFSFPVLHFCNDVRQGLENIYKMLRPGGTFLMLWVSSHDMFKILENMAENKRFASYLYYTAPFPHSEKPHMKLKELLRSIGFRIRHCSNREMSFVDKKPKAFLPTIISAFSFLREMPPDRAENFKNEFVREYTNRKYTRDNEELAVDLYKILVVYAQKQVL</sequence>
<name>A0A6J1Q8V0_9HYME</name>
<dbReference type="InterPro" id="IPR013217">
    <property type="entry name" value="Methyltransf_12"/>
</dbReference>
<dbReference type="AlphaFoldDB" id="A0A6J1Q8V0"/>
<gene>
    <name evidence="3" type="primary">LOC112459014</name>
</gene>
<dbReference type="SUPFAM" id="SSF53335">
    <property type="entry name" value="S-adenosyl-L-methionine-dependent methyltransferases"/>
    <property type="match status" value="1"/>
</dbReference>
<evidence type="ECO:0000259" key="1">
    <source>
        <dbReference type="Pfam" id="PF08242"/>
    </source>
</evidence>
<reference evidence="3" key="1">
    <citation type="submission" date="2025-08" db="UniProtKB">
        <authorList>
            <consortium name="RefSeq"/>
        </authorList>
    </citation>
    <scope>IDENTIFICATION</scope>
    <source>
        <tissue evidence="3">Whole body</tissue>
    </source>
</reference>
<dbReference type="PANTHER" id="PTHR43861">
    <property type="entry name" value="TRANS-ACONITATE 2-METHYLTRANSFERASE-RELATED"/>
    <property type="match status" value="1"/>
</dbReference>
<dbReference type="Proteomes" id="UP000504618">
    <property type="component" value="Unplaced"/>
</dbReference>
<evidence type="ECO:0000313" key="3">
    <source>
        <dbReference type="RefSeq" id="XP_024878654.1"/>
    </source>
</evidence>